<dbReference type="InterPro" id="IPR013149">
    <property type="entry name" value="ADH-like_C"/>
</dbReference>
<evidence type="ECO:0000256" key="2">
    <source>
        <dbReference type="ARBA" id="ARBA00011245"/>
    </source>
</evidence>
<dbReference type="PANTHER" id="PTHR45348:SF1">
    <property type="entry name" value="TRANS-ENOYL REDUCTASE STHE"/>
    <property type="match status" value="1"/>
</dbReference>
<dbReference type="EMBL" id="MU007030">
    <property type="protein sequence ID" value="KAF2431632.1"/>
    <property type="molecule type" value="Genomic_DNA"/>
</dbReference>
<evidence type="ECO:0000313" key="7">
    <source>
        <dbReference type="EMBL" id="KAF2431632.1"/>
    </source>
</evidence>
<dbReference type="SUPFAM" id="SSF50129">
    <property type="entry name" value="GroES-like"/>
    <property type="match status" value="1"/>
</dbReference>
<feature type="domain" description="Enoyl reductase (ER)" evidence="6">
    <location>
        <begin position="18"/>
        <end position="358"/>
    </location>
</feature>
<dbReference type="GO" id="GO:0016651">
    <property type="term" value="F:oxidoreductase activity, acting on NAD(P)H"/>
    <property type="evidence" value="ECO:0007669"/>
    <property type="project" value="InterPro"/>
</dbReference>
<sequence>MSTPLPTTHTIIAATENSPPKNLEIQLLRPLPIIAPDQILLKNVAVALNPCDWKMPDNFPEPGATDGSDFAGVVAQIGSGVTQSFKIGDRVAGAVHGSNPVDHLSGSFGEWVAGTADIMLKIPTHVSWEQAAAVGGTAFATLGLVFFDSMKLPFTPDKRATPDQSFFVLVYGGGTATGTMAIQLLKLFGLRPLAVCSEKSRKLALSYGAESVFNYEDPDCGAKIKAHTGNRLKYVLDIITDELSMKLCYDAMGRVGGTYVGLELLPENGPSKRTVKSSWVMGQSIFGKELHLGGGYQRPAIAQQREIGRWWFGILERLWAEGKIRPHPVKVGEGSFEGILEGVDLMRKRKVAREKLVYLI</sequence>
<dbReference type="InterPro" id="IPR011032">
    <property type="entry name" value="GroES-like_sf"/>
</dbReference>
<dbReference type="PANTHER" id="PTHR45348">
    <property type="entry name" value="HYPOTHETICAL OXIDOREDUCTASE (EUROFUNG)"/>
    <property type="match status" value="1"/>
</dbReference>
<protein>
    <submittedName>
        <fullName evidence="7">Zinc-binding dehydrogenase family oxidoreductase</fullName>
    </submittedName>
</protein>
<comment type="similarity">
    <text evidence="1">Belongs to the zinc-containing alcohol dehydrogenase family.</text>
</comment>
<keyword evidence="4" id="KW-0521">NADP</keyword>
<keyword evidence="5" id="KW-0560">Oxidoreductase</keyword>
<proteinExistence type="inferred from homology"/>
<gene>
    <name evidence="7" type="ORF">EJ08DRAFT_610199</name>
</gene>
<comment type="subunit">
    <text evidence="2">Monomer.</text>
</comment>
<evidence type="ECO:0000256" key="3">
    <source>
        <dbReference type="ARBA" id="ARBA00022741"/>
    </source>
</evidence>
<keyword evidence="3" id="KW-0547">Nucleotide-binding</keyword>
<evidence type="ECO:0000256" key="1">
    <source>
        <dbReference type="ARBA" id="ARBA00008072"/>
    </source>
</evidence>
<dbReference type="Pfam" id="PF00107">
    <property type="entry name" value="ADH_zinc_N"/>
    <property type="match status" value="1"/>
</dbReference>
<dbReference type="AlphaFoldDB" id="A0A9P4U076"/>
<dbReference type="InterPro" id="IPR036291">
    <property type="entry name" value="NAD(P)-bd_dom_sf"/>
</dbReference>
<comment type="caution">
    <text evidence="7">The sequence shown here is derived from an EMBL/GenBank/DDBJ whole genome shotgun (WGS) entry which is preliminary data.</text>
</comment>
<dbReference type="SUPFAM" id="SSF51735">
    <property type="entry name" value="NAD(P)-binding Rossmann-fold domains"/>
    <property type="match status" value="1"/>
</dbReference>
<dbReference type="Proteomes" id="UP000800235">
    <property type="component" value="Unassembled WGS sequence"/>
</dbReference>
<dbReference type="CDD" id="cd08249">
    <property type="entry name" value="enoyl_reductase_like"/>
    <property type="match status" value="1"/>
</dbReference>
<evidence type="ECO:0000256" key="4">
    <source>
        <dbReference type="ARBA" id="ARBA00022857"/>
    </source>
</evidence>
<evidence type="ECO:0000256" key="5">
    <source>
        <dbReference type="ARBA" id="ARBA00023002"/>
    </source>
</evidence>
<evidence type="ECO:0000259" key="6">
    <source>
        <dbReference type="SMART" id="SM00829"/>
    </source>
</evidence>
<organism evidence="7 8">
    <name type="scientific">Tothia fuscella</name>
    <dbReference type="NCBI Taxonomy" id="1048955"/>
    <lineage>
        <taxon>Eukaryota</taxon>
        <taxon>Fungi</taxon>
        <taxon>Dikarya</taxon>
        <taxon>Ascomycota</taxon>
        <taxon>Pezizomycotina</taxon>
        <taxon>Dothideomycetes</taxon>
        <taxon>Pleosporomycetidae</taxon>
        <taxon>Venturiales</taxon>
        <taxon>Cylindrosympodiaceae</taxon>
        <taxon>Tothia</taxon>
    </lineage>
</organism>
<dbReference type="OrthoDB" id="48317at2759"/>
<evidence type="ECO:0000313" key="8">
    <source>
        <dbReference type="Proteomes" id="UP000800235"/>
    </source>
</evidence>
<dbReference type="Gene3D" id="3.40.50.720">
    <property type="entry name" value="NAD(P)-binding Rossmann-like Domain"/>
    <property type="match status" value="1"/>
</dbReference>
<name>A0A9P4U076_9PEZI</name>
<keyword evidence="8" id="KW-1185">Reference proteome</keyword>
<dbReference type="InterPro" id="IPR047122">
    <property type="entry name" value="Trans-enoyl_RdTase-like"/>
</dbReference>
<dbReference type="InterPro" id="IPR020843">
    <property type="entry name" value="ER"/>
</dbReference>
<dbReference type="Pfam" id="PF08240">
    <property type="entry name" value="ADH_N"/>
    <property type="match status" value="1"/>
</dbReference>
<dbReference type="Gene3D" id="3.90.180.10">
    <property type="entry name" value="Medium-chain alcohol dehydrogenases, catalytic domain"/>
    <property type="match status" value="1"/>
</dbReference>
<dbReference type="SMART" id="SM00829">
    <property type="entry name" value="PKS_ER"/>
    <property type="match status" value="1"/>
</dbReference>
<reference evidence="7" key="1">
    <citation type="journal article" date="2020" name="Stud. Mycol.">
        <title>101 Dothideomycetes genomes: a test case for predicting lifestyles and emergence of pathogens.</title>
        <authorList>
            <person name="Haridas S."/>
            <person name="Albert R."/>
            <person name="Binder M."/>
            <person name="Bloem J."/>
            <person name="Labutti K."/>
            <person name="Salamov A."/>
            <person name="Andreopoulos B."/>
            <person name="Baker S."/>
            <person name="Barry K."/>
            <person name="Bills G."/>
            <person name="Bluhm B."/>
            <person name="Cannon C."/>
            <person name="Castanera R."/>
            <person name="Culley D."/>
            <person name="Daum C."/>
            <person name="Ezra D."/>
            <person name="Gonzalez J."/>
            <person name="Henrissat B."/>
            <person name="Kuo A."/>
            <person name="Liang C."/>
            <person name="Lipzen A."/>
            <person name="Lutzoni F."/>
            <person name="Magnuson J."/>
            <person name="Mondo S."/>
            <person name="Nolan M."/>
            <person name="Ohm R."/>
            <person name="Pangilinan J."/>
            <person name="Park H.-J."/>
            <person name="Ramirez L."/>
            <person name="Alfaro M."/>
            <person name="Sun H."/>
            <person name="Tritt A."/>
            <person name="Yoshinaga Y."/>
            <person name="Zwiers L.-H."/>
            <person name="Turgeon B."/>
            <person name="Goodwin S."/>
            <person name="Spatafora J."/>
            <person name="Crous P."/>
            <person name="Grigoriev I."/>
        </authorList>
    </citation>
    <scope>NUCLEOTIDE SEQUENCE</scope>
    <source>
        <strain evidence="7">CBS 130266</strain>
    </source>
</reference>
<dbReference type="InterPro" id="IPR013154">
    <property type="entry name" value="ADH-like_N"/>
</dbReference>
<dbReference type="GO" id="GO:0000166">
    <property type="term" value="F:nucleotide binding"/>
    <property type="evidence" value="ECO:0007669"/>
    <property type="project" value="UniProtKB-KW"/>
</dbReference>
<accession>A0A9P4U076</accession>